<organism evidence="4 5">
    <name type="scientific">Sideroxydans lithotrophicus (strain ES-1)</name>
    <dbReference type="NCBI Taxonomy" id="580332"/>
    <lineage>
        <taxon>Bacteria</taxon>
        <taxon>Pseudomonadati</taxon>
        <taxon>Pseudomonadota</taxon>
        <taxon>Betaproteobacteria</taxon>
        <taxon>Nitrosomonadales</taxon>
        <taxon>Gallionellaceae</taxon>
        <taxon>Sideroxydans</taxon>
    </lineage>
</organism>
<sequence length="213" mass="23860" precursor="true">MKPVTTLRKSLLTLSFAAAGLCFAVGAHAGAQKEEVLSASVRSMLQQAVADQAAPKLAFSSQQEAQTWLDEMSQRLAKRIPDAEYRFDLLSTVHYEATRAGLDPQLVLGLIEVESGFRKYAISKSGARGYMQVMPFWTKAIGSPDDDLFHLRTNLRYGCTILRYYLDMEKGDLYRALGRYNGSLGKPEYPNMVKAAWHKHWRRPQPITGRSTG</sequence>
<dbReference type="STRING" id="580332.Slit_0745"/>
<dbReference type="HOGENOM" id="CLU_088197_0_0_4"/>
<accession>D5CNS1</accession>
<keyword evidence="5" id="KW-1185">Reference proteome</keyword>
<dbReference type="Proteomes" id="UP000001625">
    <property type="component" value="Chromosome"/>
</dbReference>
<dbReference type="InterPro" id="IPR008258">
    <property type="entry name" value="Transglycosylase_SLT_dom_1"/>
</dbReference>
<dbReference type="InterPro" id="IPR023346">
    <property type="entry name" value="Lysozyme-like_dom_sf"/>
</dbReference>
<evidence type="ECO:0000313" key="5">
    <source>
        <dbReference type="Proteomes" id="UP000001625"/>
    </source>
</evidence>
<protein>
    <submittedName>
        <fullName evidence="4">Lytic transglycosylase catalytic</fullName>
    </submittedName>
</protein>
<dbReference type="EMBL" id="CP001965">
    <property type="protein sequence ID" value="ADE10984.1"/>
    <property type="molecule type" value="Genomic_DNA"/>
</dbReference>
<dbReference type="Pfam" id="PF01464">
    <property type="entry name" value="SLT"/>
    <property type="match status" value="1"/>
</dbReference>
<gene>
    <name evidence="4" type="ordered locus">Slit_0745</name>
</gene>
<feature type="signal peptide" evidence="2">
    <location>
        <begin position="1"/>
        <end position="29"/>
    </location>
</feature>
<dbReference type="PANTHER" id="PTHR37423">
    <property type="entry name" value="SOLUBLE LYTIC MUREIN TRANSGLYCOSYLASE-RELATED"/>
    <property type="match status" value="1"/>
</dbReference>
<dbReference type="CAZy" id="GH23">
    <property type="family name" value="Glycoside Hydrolase Family 23"/>
</dbReference>
<dbReference type="AlphaFoldDB" id="D5CNS1"/>
<name>D5CNS1_SIDLE</name>
<dbReference type="PANTHER" id="PTHR37423:SF2">
    <property type="entry name" value="MEMBRANE-BOUND LYTIC MUREIN TRANSGLYCOSYLASE C"/>
    <property type="match status" value="1"/>
</dbReference>
<feature type="chain" id="PRO_5003069614" evidence="2">
    <location>
        <begin position="30"/>
        <end position="213"/>
    </location>
</feature>
<dbReference type="RefSeq" id="WP_013028883.1">
    <property type="nucleotide sequence ID" value="NC_013959.1"/>
</dbReference>
<dbReference type="Gene3D" id="1.10.530.10">
    <property type="match status" value="1"/>
</dbReference>
<dbReference type="SUPFAM" id="SSF53955">
    <property type="entry name" value="Lysozyme-like"/>
    <property type="match status" value="1"/>
</dbReference>
<keyword evidence="2" id="KW-0732">Signal</keyword>
<dbReference type="CDD" id="cd00254">
    <property type="entry name" value="LT-like"/>
    <property type="match status" value="1"/>
</dbReference>
<evidence type="ECO:0000259" key="3">
    <source>
        <dbReference type="Pfam" id="PF01464"/>
    </source>
</evidence>
<dbReference type="OrthoDB" id="92254at2"/>
<evidence type="ECO:0000256" key="2">
    <source>
        <dbReference type="SAM" id="SignalP"/>
    </source>
</evidence>
<proteinExistence type="inferred from homology"/>
<evidence type="ECO:0000313" key="4">
    <source>
        <dbReference type="EMBL" id="ADE10984.1"/>
    </source>
</evidence>
<feature type="domain" description="Transglycosylase SLT" evidence="3">
    <location>
        <begin position="95"/>
        <end position="185"/>
    </location>
</feature>
<reference evidence="4 5" key="1">
    <citation type="submission" date="2010-03" db="EMBL/GenBank/DDBJ databases">
        <title>Complete sequence of Sideroxydans lithotrophicus ES-1.</title>
        <authorList>
            <consortium name="US DOE Joint Genome Institute"/>
            <person name="Lucas S."/>
            <person name="Copeland A."/>
            <person name="Lapidus A."/>
            <person name="Cheng J.-F."/>
            <person name="Bruce D."/>
            <person name="Goodwin L."/>
            <person name="Pitluck S."/>
            <person name="Munk A.C."/>
            <person name="Detter J.C."/>
            <person name="Han C."/>
            <person name="Tapia R."/>
            <person name="Larimer F."/>
            <person name="Land M."/>
            <person name="Hauser L."/>
            <person name="Kyrpides N."/>
            <person name="Ivanova N."/>
            <person name="Emerson D."/>
            <person name="Woyke T."/>
        </authorList>
    </citation>
    <scope>NUCLEOTIDE SEQUENCE [LARGE SCALE GENOMIC DNA]</scope>
    <source>
        <strain evidence="4 5">ES-1</strain>
    </source>
</reference>
<comment type="similarity">
    <text evidence="1">Belongs to the transglycosylase Slt family.</text>
</comment>
<dbReference type="eggNOG" id="COG0741">
    <property type="taxonomic scope" value="Bacteria"/>
</dbReference>
<evidence type="ECO:0000256" key="1">
    <source>
        <dbReference type="ARBA" id="ARBA00007734"/>
    </source>
</evidence>
<dbReference type="KEGG" id="slt:Slit_0745"/>